<gene>
    <name evidence="1" type="ORF">E7Z59_07375</name>
</gene>
<reference evidence="1 2" key="1">
    <citation type="submission" date="2019-04" db="EMBL/GenBank/DDBJ databases">
        <title>Draft genome sequence of Robertkochia marina CC-AMO-30D.</title>
        <authorList>
            <person name="Hameed A."/>
            <person name="Lin S.-Y."/>
            <person name="Shahina M."/>
            <person name="Lai W.-A."/>
            <person name="Young C.-C."/>
        </authorList>
    </citation>
    <scope>NUCLEOTIDE SEQUENCE [LARGE SCALE GENOMIC DNA]</scope>
    <source>
        <strain evidence="1 2">CC-AMO-30D</strain>
    </source>
</reference>
<organism evidence="1 2">
    <name type="scientific">Robertkochia marina</name>
    <dbReference type="NCBI Taxonomy" id="1227945"/>
    <lineage>
        <taxon>Bacteria</taxon>
        <taxon>Pseudomonadati</taxon>
        <taxon>Bacteroidota</taxon>
        <taxon>Flavobacteriia</taxon>
        <taxon>Flavobacteriales</taxon>
        <taxon>Flavobacteriaceae</taxon>
        <taxon>Robertkochia</taxon>
    </lineage>
</organism>
<proteinExistence type="predicted"/>
<dbReference type="AlphaFoldDB" id="A0A4S3LZF5"/>
<dbReference type="RefSeq" id="WP_136335679.1">
    <property type="nucleotide sequence ID" value="NZ_QXMP01000005.1"/>
</dbReference>
<sequence length="152" mass="17897">MESVKNIEKLLERYLEAETTIAEETRLQEYFAQEQIPAHLEEYRPMFQYFQIAKQERYTKEVPLKPGRNRSYLRWVSVAAVAVLLVGVYFNQQPQITSGNQFAALEEEYTQEEIQEAQMALAMFSKNFSKGTQGMTYLKEFERTTNKFLVNE</sequence>
<dbReference type="EMBL" id="SSMC01000002">
    <property type="protein sequence ID" value="THD67474.1"/>
    <property type="molecule type" value="Genomic_DNA"/>
</dbReference>
<evidence type="ECO:0000313" key="1">
    <source>
        <dbReference type="EMBL" id="THD67474.1"/>
    </source>
</evidence>
<protein>
    <submittedName>
        <fullName evidence="1">Uncharacterized protein</fullName>
    </submittedName>
</protein>
<accession>A0A4S3LZF5</accession>
<comment type="caution">
    <text evidence="1">The sequence shown here is derived from an EMBL/GenBank/DDBJ whole genome shotgun (WGS) entry which is preliminary data.</text>
</comment>
<dbReference type="OrthoDB" id="1098521at2"/>
<keyword evidence="2" id="KW-1185">Reference proteome</keyword>
<evidence type="ECO:0000313" key="2">
    <source>
        <dbReference type="Proteomes" id="UP000305939"/>
    </source>
</evidence>
<name>A0A4S3LZF5_9FLAO</name>
<dbReference type="Proteomes" id="UP000305939">
    <property type="component" value="Unassembled WGS sequence"/>
</dbReference>